<evidence type="ECO:0008006" key="3">
    <source>
        <dbReference type="Google" id="ProtNLM"/>
    </source>
</evidence>
<gene>
    <name evidence="1" type="ORF">CO007_02245</name>
</gene>
<organism evidence="1 2">
    <name type="scientific">Candidatus Roizmanbacteria bacterium CG_4_8_14_3_um_filter_36_10</name>
    <dbReference type="NCBI Taxonomy" id="1974834"/>
    <lineage>
        <taxon>Bacteria</taxon>
        <taxon>Candidatus Roizmaniibacteriota</taxon>
    </lineage>
</organism>
<dbReference type="InterPro" id="IPR029063">
    <property type="entry name" value="SAM-dependent_MTases_sf"/>
</dbReference>
<dbReference type="CDD" id="cd02440">
    <property type="entry name" value="AdoMet_MTases"/>
    <property type="match status" value="1"/>
</dbReference>
<dbReference type="Gene3D" id="3.40.50.150">
    <property type="entry name" value="Vaccinia Virus protein VP39"/>
    <property type="match status" value="1"/>
</dbReference>
<accession>A0A2M8GN36</accession>
<dbReference type="Pfam" id="PF13489">
    <property type="entry name" value="Methyltransf_23"/>
    <property type="match status" value="1"/>
</dbReference>
<dbReference type="EMBL" id="PFQK01000042">
    <property type="protein sequence ID" value="PJC81899.1"/>
    <property type="molecule type" value="Genomic_DNA"/>
</dbReference>
<proteinExistence type="predicted"/>
<sequence length="225" mass="26463">MPKNHNLEYYPSEKVLNPPQYTKEEIREILRRINRINKSKIIVDFGAGTGRLTIALLRNNYRVLAVDIDNKSLKELIKSAKIINKFNKLKTVNKLPEKIKFNLITGSDILHHINLEDWLPIFYKHLNIDGQIIFSEPNAWHLFWWLFIFLFLNFKEEKGLVQCSYFSLERGLKKSGFSNIKISGLGLFPTIFFNKYPFFAKINYFLGNLSLIKIFAYRMIVVAEK</sequence>
<dbReference type="Proteomes" id="UP000229370">
    <property type="component" value="Unassembled WGS sequence"/>
</dbReference>
<comment type="caution">
    <text evidence="1">The sequence shown here is derived from an EMBL/GenBank/DDBJ whole genome shotgun (WGS) entry which is preliminary data.</text>
</comment>
<reference evidence="2" key="1">
    <citation type="submission" date="2017-09" db="EMBL/GenBank/DDBJ databases">
        <title>Depth-based differentiation of microbial function through sediment-hosted aquifers and enrichment of novel symbionts in the deep terrestrial subsurface.</title>
        <authorList>
            <person name="Probst A.J."/>
            <person name="Ladd B."/>
            <person name="Jarett J.K."/>
            <person name="Geller-Mcgrath D.E."/>
            <person name="Sieber C.M.K."/>
            <person name="Emerson J.B."/>
            <person name="Anantharaman K."/>
            <person name="Thomas B.C."/>
            <person name="Malmstrom R."/>
            <person name="Stieglmeier M."/>
            <person name="Klingl A."/>
            <person name="Woyke T."/>
            <person name="Ryan C.M."/>
            <person name="Banfield J.F."/>
        </authorList>
    </citation>
    <scope>NUCLEOTIDE SEQUENCE [LARGE SCALE GENOMIC DNA]</scope>
</reference>
<dbReference type="PANTHER" id="PTHR43861">
    <property type="entry name" value="TRANS-ACONITATE 2-METHYLTRANSFERASE-RELATED"/>
    <property type="match status" value="1"/>
</dbReference>
<evidence type="ECO:0000313" key="1">
    <source>
        <dbReference type="EMBL" id="PJC81899.1"/>
    </source>
</evidence>
<name>A0A2M8GN36_9BACT</name>
<dbReference type="AlphaFoldDB" id="A0A2M8GN36"/>
<dbReference type="SUPFAM" id="SSF53335">
    <property type="entry name" value="S-adenosyl-L-methionine-dependent methyltransferases"/>
    <property type="match status" value="1"/>
</dbReference>
<protein>
    <recommendedName>
        <fullName evidence="3">Methyltransferase domain-containing protein</fullName>
    </recommendedName>
</protein>
<evidence type="ECO:0000313" key="2">
    <source>
        <dbReference type="Proteomes" id="UP000229370"/>
    </source>
</evidence>